<gene>
    <name evidence="22" type="primary">NCX 2</name>
    <name evidence="22" type="ORF">HAZT_HAZT003866</name>
</gene>
<evidence type="ECO:0000256" key="9">
    <source>
        <dbReference type="ARBA" id="ARBA00022729"/>
    </source>
</evidence>
<dbReference type="InterPro" id="IPR051171">
    <property type="entry name" value="CaCA"/>
</dbReference>
<evidence type="ECO:0000256" key="15">
    <source>
        <dbReference type="ARBA" id="ARBA00023065"/>
    </source>
</evidence>
<accession>A0A6A0H5N5</accession>
<comment type="caution">
    <text evidence="22">The sequence shown here is derived from an EMBL/GenBank/DDBJ whole genome shotgun (WGS) entry which is preliminary data.</text>
</comment>
<dbReference type="Proteomes" id="UP000711488">
    <property type="component" value="Unassembled WGS sequence"/>
</dbReference>
<feature type="domain" description="Calx-beta" evidence="21">
    <location>
        <begin position="414"/>
        <end position="511"/>
    </location>
</feature>
<comment type="similarity">
    <text evidence="2">Belongs to the Ca(2+):cation antiporter (CaCA) (TC 2.A.19) family. SLC8 subfamily.</text>
</comment>
<dbReference type="GO" id="GO:0098703">
    <property type="term" value="P:calcium ion import across plasma membrane"/>
    <property type="evidence" value="ECO:0007669"/>
    <property type="project" value="TreeGrafter"/>
</dbReference>
<reference evidence="22" key="1">
    <citation type="submission" date="2014-08" db="EMBL/GenBank/DDBJ databases">
        <authorList>
            <person name="Murali S."/>
            <person name="Richards S."/>
            <person name="Bandaranaike D."/>
            <person name="Bellair M."/>
            <person name="Blankenburg K."/>
            <person name="Chao H."/>
            <person name="Dinh H."/>
            <person name="Doddapaneni H."/>
            <person name="Dugan-Rocha S."/>
            <person name="Elkadiri S."/>
            <person name="Gnanaolivu R."/>
            <person name="Hughes D."/>
            <person name="Lee S."/>
            <person name="Li M."/>
            <person name="Ming W."/>
            <person name="Munidasa M."/>
            <person name="Muniz J."/>
            <person name="Nguyen L."/>
            <person name="Osuji N."/>
            <person name="Pu L.-L."/>
            <person name="Puazo M."/>
            <person name="Skinner E."/>
            <person name="Qu C."/>
            <person name="Quiroz J."/>
            <person name="Raj R."/>
            <person name="Weissenberger G."/>
            <person name="Xin Y."/>
            <person name="Zou X."/>
            <person name="Han Y."/>
            <person name="Worley K."/>
            <person name="Muzny D."/>
            <person name="Gibbs R."/>
        </authorList>
    </citation>
    <scope>NUCLEOTIDE SEQUENCE</scope>
    <source>
        <strain evidence="22">HAZT.00-mixed</strain>
        <tissue evidence="22">Whole organism</tissue>
    </source>
</reference>
<feature type="transmembrane region" description="Helical" evidence="20">
    <location>
        <begin position="818"/>
        <end position="835"/>
    </location>
</feature>
<keyword evidence="12" id="KW-0112">Calmodulin-binding</keyword>
<dbReference type="InterPro" id="IPR004836">
    <property type="entry name" value="Na_Ca_Ex"/>
</dbReference>
<evidence type="ECO:0000256" key="5">
    <source>
        <dbReference type="ARBA" id="ARBA00022475"/>
    </source>
</evidence>
<keyword evidence="4" id="KW-0050">Antiport</keyword>
<dbReference type="InterPro" id="IPR003644">
    <property type="entry name" value="Calx_beta"/>
</dbReference>
<evidence type="ECO:0000256" key="20">
    <source>
        <dbReference type="SAM" id="Phobius"/>
    </source>
</evidence>
<dbReference type="GO" id="GO:0098794">
    <property type="term" value="C:postsynapse"/>
    <property type="evidence" value="ECO:0007669"/>
    <property type="project" value="TreeGrafter"/>
</dbReference>
<evidence type="ECO:0000256" key="6">
    <source>
        <dbReference type="ARBA" id="ARBA00022568"/>
    </source>
</evidence>
<comment type="subcellular location">
    <subcellularLocation>
        <location evidence="1">Cell membrane</location>
        <topology evidence="1">Multi-pass membrane protein</topology>
    </subcellularLocation>
</comment>
<reference evidence="22" key="2">
    <citation type="journal article" date="2018" name="Environ. Sci. Technol.">
        <title>The Toxicogenome of Hyalella azteca: A Model for Sediment Ecotoxicology and Evolutionary Toxicology.</title>
        <authorList>
            <person name="Poynton H.C."/>
            <person name="Hasenbein S."/>
            <person name="Benoit J.B."/>
            <person name="Sepulveda M.S."/>
            <person name="Poelchau M.F."/>
            <person name="Hughes D.S.T."/>
            <person name="Murali S.C."/>
            <person name="Chen S."/>
            <person name="Glastad K.M."/>
            <person name="Goodisman M.A.D."/>
            <person name="Werren J.H."/>
            <person name="Vineis J.H."/>
            <person name="Bowen J.L."/>
            <person name="Friedrich M."/>
            <person name="Jones J."/>
            <person name="Robertson H.M."/>
            <person name="Feyereisen R."/>
            <person name="Mechler-Hickson A."/>
            <person name="Mathers N."/>
            <person name="Lee C.E."/>
            <person name="Colbourne J.K."/>
            <person name="Biales A."/>
            <person name="Johnston J.S."/>
            <person name="Wellborn G.A."/>
            <person name="Rosendale A.J."/>
            <person name="Cridge A.G."/>
            <person name="Munoz-Torres M.C."/>
            <person name="Bain P.A."/>
            <person name="Manny A.R."/>
            <person name="Major K.M."/>
            <person name="Lambert F.N."/>
            <person name="Vulpe C.D."/>
            <person name="Tuck P."/>
            <person name="Blalock B.J."/>
            <person name="Lin Y.Y."/>
            <person name="Smith M.E."/>
            <person name="Ochoa-Acuna H."/>
            <person name="Chen M.M."/>
            <person name="Childers C.P."/>
            <person name="Qu J."/>
            <person name="Dugan S."/>
            <person name="Lee S.L."/>
            <person name="Chao H."/>
            <person name="Dinh H."/>
            <person name="Han Y."/>
            <person name="Doddapaneni H."/>
            <person name="Worley K.C."/>
            <person name="Muzny D.M."/>
            <person name="Gibbs R.A."/>
            <person name="Richards S."/>
        </authorList>
    </citation>
    <scope>NUCLEOTIDE SEQUENCE</scope>
    <source>
        <strain evidence="22">HAZT.00-mixed</strain>
        <tissue evidence="22">Whole organism</tissue>
    </source>
</reference>
<keyword evidence="18" id="KW-0739">Sodium transport</keyword>
<evidence type="ECO:0000256" key="4">
    <source>
        <dbReference type="ARBA" id="ARBA00022449"/>
    </source>
</evidence>
<evidence type="ECO:0000256" key="13">
    <source>
        <dbReference type="ARBA" id="ARBA00022989"/>
    </source>
</evidence>
<dbReference type="SUPFAM" id="SSF141072">
    <property type="entry name" value="CalX-like"/>
    <property type="match status" value="2"/>
</dbReference>
<dbReference type="Pfam" id="PF01699">
    <property type="entry name" value="Na_Ca_ex"/>
    <property type="match status" value="2"/>
</dbReference>
<keyword evidence="15" id="KW-0406">Ion transport</keyword>
<dbReference type="PANTHER" id="PTHR11878">
    <property type="entry name" value="SODIUM/CALCIUM EXCHANGER"/>
    <property type="match status" value="1"/>
</dbReference>
<feature type="transmembrane region" description="Helical" evidence="20">
    <location>
        <begin position="218"/>
        <end position="238"/>
    </location>
</feature>
<dbReference type="GO" id="GO:0005432">
    <property type="term" value="F:calcium:sodium antiporter activity"/>
    <property type="evidence" value="ECO:0007669"/>
    <property type="project" value="InterPro"/>
</dbReference>
<keyword evidence="3" id="KW-0813">Transport</keyword>
<dbReference type="GO" id="GO:0030424">
    <property type="term" value="C:axon"/>
    <property type="evidence" value="ECO:0007669"/>
    <property type="project" value="TreeGrafter"/>
</dbReference>
<feature type="transmembrane region" description="Helical" evidence="20">
    <location>
        <begin position="887"/>
        <end position="906"/>
    </location>
</feature>
<keyword evidence="8" id="KW-0479">Metal-binding</keyword>
<evidence type="ECO:0000259" key="21">
    <source>
        <dbReference type="SMART" id="SM00237"/>
    </source>
</evidence>
<keyword evidence="16 20" id="KW-0472">Membrane</keyword>
<keyword evidence="6" id="KW-0109">Calcium transport</keyword>
<dbReference type="GO" id="GO:0007154">
    <property type="term" value="P:cell communication"/>
    <property type="evidence" value="ECO:0007669"/>
    <property type="project" value="InterPro"/>
</dbReference>
<feature type="transmembrane region" description="Helical" evidence="20">
    <location>
        <begin position="764"/>
        <end position="783"/>
    </location>
</feature>
<dbReference type="InterPro" id="IPR032452">
    <property type="entry name" value="Na_Ca_Ex_C-exten"/>
</dbReference>
<evidence type="ECO:0000256" key="3">
    <source>
        <dbReference type="ARBA" id="ARBA00022448"/>
    </source>
</evidence>
<evidence type="ECO:0000256" key="19">
    <source>
        <dbReference type="ARBA" id="ARBA00033667"/>
    </source>
</evidence>
<dbReference type="GO" id="GO:0005516">
    <property type="term" value="F:calmodulin binding"/>
    <property type="evidence" value="ECO:0007669"/>
    <property type="project" value="UniProtKB-KW"/>
</dbReference>
<keyword evidence="10" id="KW-0677">Repeat</keyword>
<keyword evidence="11" id="KW-0106">Calcium</keyword>
<sequence>MAVEFTQINGGRFINESALYSYRCSDKSNKTLHQFLVRGQMIIYRGLLLPFISEYTWPEEVRATLYFIGLLYCFLGVSIIADIFMGAIEKITSKTKKVYMAQPGAEEPAIVEVRVWSDTVANLTLMALGSSAPEIFLSCIEVVGNKFTAGELGPSNIVGSAAYNLFGITAICVMCVPKGETRRIKDFKVFVVTSVFSLVAYMWLLIIIVVISPNVVEVWEAFVTLSFFPLLVFLAWLAEKNFCGAPSKIGTSKQELRDLEPDDKLSEDEYFHNGHLDHDGLVRFIKEVKKYPGLTDEDIAALAASKLVQSQSHSRLWYRVGAVRKMTGGRKTQPQLSARLTKSVAQSSEQRRVPTLPVFVIPDNNNSGQEPCSTDDATQALGLGQLLSITSVLPASLAREIEQKARKDILRRKQIAVRQDVNAVIDFHAASCAIVENIGKFEVEVNRKGSMDHTVKVRVESIDGTAKEGQEYVGVNQVIMFEPGEVSKMVEVAIVDDKQWEPDEEFYLRLSLLPHREDREGVQLGKISIMKIVIHSDDVRFRHTHPEPGVLQFQRRGVLVKESCGTTLVPVVRKNGADGEVSVKWRTLDHTAFNKKDYIGGEGVLTFKHTVPMSFRYQVELNIEIPIIDDMSENKDAHFEIELYDPEGGATLGPINRTAVTITSDDDFDTVISKIRNLTNANLHDFQVHHETYMSQIRDAFSVNGGDYENTTTLDYVLHFFTFGWKVIFALVPPPCFLGGWLCFFVSLAAIGVLSAIIGDLASIFGCLVGLHDAVTAIVFVALGTSLPDTFASKTAAVQEKHADNAIGNVTGSNSVNVFLGLGLPWLIAAVYHSVNKSTFYVESGNLGFSVGLFTILSAVCLGLIIARRTIPYFGKAELGGPAFPKYMTGFLMIALWLIYVFLASLQTYGYF</sequence>
<name>A0A6A0H5N5_HYAAZ</name>
<feature type="transmembrane region" description="Helical" evidence="20">
    <location>
        <begin position="189"/>
        <end position="212"/>
    </location>
</feature>
<dbReference type="InterPro" id="IPR038081">
    <property type="entry name" value="CalX-like_sf"/>
</dbReference>
<dbReference type="PRINTS" id="PR01259">
    <property type="entry name" value="NACAEXCHNGR"/>
</dbReference>
<dbReference type="AlphaFoldDB" id="A0A6A0H5N5"/>
<evidence type="ECO:0000256" key="8">
    <source>
        <dbReference type="ARBA" id="ARBA00022723"/>
    </source>
</evidence>
<dbReference type="Pfam" id="PF03160">
    <property type="entry name" value="Calx-beta"/>
    <property type="match status" value="2"/>
</dbReference>
<evidence type="ECO:0000256" key="18">
    <source>
        <dbReference type="ARBA" id="ARBA00023201"/>
    </source>
</evidence>
<dbReference type="EMBL" id="JQDR03006181">
    <property type="protein sequence ID" value="KAA0200575.1"/>
    <property type="molecule type" value="Genomic_DNA"/>
</dbReference>
<evidence type="ECO:0000256" key="16">
    <source>
        <dbReference type="ARBA" id="ARBA00023136"/>
    </source>
</evidence>
<keyword evidence="5" id="KW-1003">Cell membrane</keyword>
<evidence type="ECO:0000256" key="11">
    <source>
        <dbReference type="ARBA" id="ARBA00022837"/>
    </source>
</evidence>
<evidence type="ECO:0000256" key="12">
    <source>
        <dbReference type="ARBA" id="ARBA00022860"/>
    </source>
</evidence>
<evidence type="ECO:0000256" key="14">
    <source>
        <dbReference type="ARBA" id="ARBA00023053"/>
    </source>
</evidence>
<evidence type="ECO:0000256" key="7">
    <source>
        <dbReference type="ARBA" id="ARBA00022692"/>
    </source>
</evidence>
<dbReference type="Gene3D" id="2.60.40.2030">
    <property type="match status" value="2"/>
</dbReference>
<feature type="transmembrane region" description="Helical" evidence="20">
    <location>
        <begin position="738"/>
        <end position="757"/>
    </location>
</feature>
<dbReference type="GO" id="GO:0042383">
    <property type="term" value="C:sarcolemma"/>
    <property type="evidence" value="ECO:0007669"/>
    <property type="project" value="TreeGrafter"/>
</dbReference>
<evidence type="ECO:0000256" key="10">
    <source>
        <dbReference type="ARBA" id="ARBA00022737"/>
    </source>
</evidence>
<evidence type="ECO:0000256" key="17">
    <source>
        <dbReference type="ARBA" id="ARBA00023180"/>
    </source>
</evidence>
<protein>
    <submittedName>
        <fullName evidence="22">Sodium-calcium exchanger protein 2</fullName>
    </submittedName>
</protein>
<feature type="transmembrane region" description="Helical" evidence="20">
    <location>
        <begin position="847"/>
        <end position="867"/>
    </location>
</feature>
<dbReference type="InterPro" id="IPR004837">
    <property type="entry name" value="NaCa_Exmemb"/>
</dbReference>
<keyword evidence="17" id="KW-0325">Glycoprotein</keyword>
<keyword evidence="14" id="KW-0915">Sodium</keyword>
<dbReference type="PANTHER" id="PTHR11878:SF76">
    <property type="entry name" value="CALX-BETA DOMAIN-CONTAINING PROTEIN"/>
    <property type="match status" value="1"/>
</dbReference>
<feature type="domain" description="Calx-beta" evidence="21">
    <location>
        <begin position="530"/>
        <end position="644"/>
    </location>
</feature>
<dbReference type="GO" id="GO:0046872">
    <property type="term" value="F:metal ion binding"/>
    <property type="evidence" value="ECO:0007669"/>
    <property type="project" value="UniProtKB-KW"/>
</dbReference>
<evidence type="ECO:0000256" key="2">
    <source>
        <dbReference type="ARBA" id="ARBA00007489"/>
    </source>
</evidence>
<evidence type="ECO:0000313" key="22">
    <source>
        <dbReference type="EMBL" id="KAA0200575.1"/>
    </source>
</evidence>
<keyword evidence="13 20" id="KW-1133">Transmembrane helix</keyword>
<keyword evidence="9" id="KW-0732">Signal</keyword>
<comment type="catalytic activity">
    <reaction evidence="19">
        <text>Ca(2+)(in) + 3 Na(+)(out) = Ca(2+)(out) + 3 Na(+)(in)</text>
        <dbReference type="Rhea" id="RHEA:69955"/>
        <dbReference type="ChEBI" id="CHEBI:29101"/>
        <dbReference type="ChEBI" id="CHEBI:29108"/>
    </reaction>
</comment>
<feature type="transmembrane region" description="Helical" evidence="20">
    <location>
        <begin position="716"/>
        <end position="732"/>
    </location>
</feature>
<feature type="transmembrane region" description="Helical" evidence="20">
    <location>
        <begin position="65"/>
        <end position="88"/>
    </location>
</feature>
<evidence type="ECO:0000256" key="1">
    <source>
        <dbReference type="ARBA" id="ARBA00004651"/>
    </source>
</evidence>
<organism evidence="22">
    <name type="scientific">Hyalella azteca</name>
    <name type="common">Amphipod</name>
    <dbReference type="NCBI Taxonomy" id="294128"/>
    <lineage>
        <taxon>Eukaryota</taxon>
        <taxon>Metazoa</taxon>
        <taxon>Ecdysozoa</taxon>
        <taxon>Arthropoda</taxon>
        <taxon>Crustacea</taxon>
        <taxon>Multicrustacea</taxon>
        <taxon>Malacostraca</taxon>
        <taxon>Eumalacostraca</taxon>
        <taxon>Peracarida</taxon>
        <taxon>Amphipoda</taxon>
        <taxon>Senticaudata</taxon>
        <taxon>Talitrida</taxon>
        <taxon>Talitroidea</taxon>
        <taxon>Hyalellidae</taxon>
        <taxon>Hyalella</taxon>
    </lineage>
</organism>
<keyword evidence="7 20" id="KW-0812">Transmembrane</keyword>
<dbReference type="Gene3D" id="1.20.1420.30">
    <property type="entry name" value="NCX, central ion-binding region"/>
    <property type="match status" value="2"/>
</dbReference>
<dbReference type="InterPro" id="IPR044880">
    <property type="entry name" value="NCX_ion-bd_dom_sf"/>
</dbReference>
<proteinExistence type="inferred from homology"/>
<reference evidence="22" key="3">
    <citation type="submission" date="2019-06" db="EMBL/GenBank/DDBJ databases">
        <authorList>
            <person name="Poynton C."/>
            <person name="Hasenbein S."/>
            <person name="Benoit J.B."/>
            <person name="Sepulveda M.S."/>
            <person name="Poelchau M.F."/>
            <person name="Murali S.C."/>
            <person name="Chen S."/>
            <person name="Glastad K.M."/>
            <person name="Werren J.H."/>
            <person name="Vineis J.H."/>
            <person name="Bowen J.L."/>
            <person name="Friedrich M."/>
            <person name="Jones J."/>
            <person name="Robertson H.M."/>
            <person name="Feyereisen R."/>
            <person name="Mechler-Hickson A."/>
            <person name="Mathers N."/>
            <person name="Lee C.E."/>
            <person name="Colbourne J.K."/>
            <person name="Biales A."/>
            <person name="Johnston J.S."/>
            <person name="Wellborn G.A."/>
            <person name="Rosendale A.J."/>
            <person name="Cridge A.G."/>
            <person name="Munoz-Torres M.C."/>
            <person name="Bain P.A."/>
            <person name="Manny A.R."/>
            <person name="Major K.M."/>
            <person name="Lambert F.N."/>
            <person name="Vulpe C.D."/>
            <person name="Tuck P."/>
            <person name="Blalock B.J."/>
            <person name="Lin Y.-Y."/>
            <person name="Smith M.E."/>
            <person name="Ochoa-Acuna H."/>
            <person name="Chen M.-J.M."/>
            <person name="Childers C.P."/>
            <person name="Qu J."/>
            <person name="Dugan S."/>
            <person name="Lee S.L."/>
            <person name="Chao H."/>
            <person name="Dinh H."/>
            <person name="Han Y."/>
            <person name="Doddapaneni H."/>
            <person name="Worley K.C."/>
            <person name="Muzny D.M."/>
            <person name="Gibbs R.A."/>
            <person name="Richards S."/>
        </authorList>
    </citation>
    <scope>NUCLEOTIDE SEQUENCE</scope>
    <source>
        <strain evidence="22">HAZT.00-mixed</strain>
        <tissue evidence="22">Whole organism</tissue>
    </source>
</reference>
<dbReference type="Pfam" id="PF16494">
    <property type="entry name" value="Na_Ca_ex_C"/>
    <property type="match status" value="1"/>
</dbReference>
<dbReference type="SMART" id="SM00237">
    <property type="entry name" value="Calx_beta"/>
    <property type="match status" value="2"/>
</dbReference>